<dbReference type="AlphaFoldDB" id="A0A0J9EAE8"/>
<dbReference type="SUPFAM" id="SSF56399">
    <property type="entry name" value="ADP-ribosylation"/>
    <property type="match status" value="1"/>
</dbReference>
<feature type="domain" description="DUF1330" evidence="1">
    <location>
        <begin position="162"/>
        <end position="237"/>
    </location>
</feature>
<dbReference type="STRING" id="1675527.AIOL_004748"/>
<dbReference type="EMBL" id="LFTY01000002">
    <property type="protein sequence ID" value="KMW59765.1"/>
    <property type="molecule type" value="Genomic_DNA"/>
</dbReference>
<comment type="caution">
    <text evidence="2">The sequence shown here is derived from an EMBL/GenBank/DDBJ whole genome shotgun (WGS) entry which is preliminary data.</text>
</comment>
<evidence type="ECO:0000313" key="3">
    <source>
        <dbReference type="Proteomes" id="UP000037178"/>
    </source>
</evidence>
<evidence type="ECO:0000313" key="2">
    <source>
        <dbReference type="EMBL" id="KMW59765.1"/>
    </source>
</evidence>
<dbReference type="InterPro" id="IPR010753">
    <property type="entry name" value="DUF1330"/>
</dbReference>
<dbReference type="Gene3D" id="3.30.70.100">
    <property type="match status" value="1"/>
</dbReference>
<dbReference type="PANTHER" id="PTHR40257">
    <property type="match status" value="1"/>
</dbReference>
<gene>
    <name evidence="2" type="ORF">AIOL_004748</name>
</gene>
<dbReference type="Pfam" id="PF06108">
    <property type="entry name" value="DUF952"/>
    <property type="match status" value="1"/>
</dbReference>
<keyword evidence="3" id="KW-1185">Reference proteome</keyword>
<dbReference type="InterPro" id="IPR009297">
    <property type="entry name" value="DUF952"/>
</dbReference>
<protein>
    <recommendedName>
        <fullName evidence="1">DUF1330 domain-containing protein</fullName>
    </recommendedName>
</protein>
<dbReference type="Pfam" id="PF07045">
    <property type="entry name" value="DUF1330"/>
    <property type="match status" value="1"/>
</dbReference>
<dbReference type="SUPFAM" id="SSF54909">
    <property type="entry name" value="Dimeric alpha+beta barrel"/>
    <property type="match status" value="1"/>
</dbReference>
<dbReference type="PATRIC" id="fig|1675527.3.peg.4983"/>
<sequence length="253" mass="27647">MLIYKILRVAEWAALRAQGETAGAPIDVADGFVHFSTADQALETAAKHFAGAGDLVLLALDPGALGDALKWEVSRGGALFPHLYAPLRLVDILWHRPLPLLDAAHVFPEEVAGHVDPNRAQFDQFKALDRDHPIEMLNLVRLRDHADYPESHSSFAENRSGAEAYAAYGRETAPILARLGGSILWRGQFQSVLIGPDSERWDHAFIARYPSAHAFLAMVTDPGYRAAVVHRQAAVRTSRLLRCAPDDAGASFG</sequence>
<evidence type="ECO:0000259" key="1">
    <source>
        <dbReference type="Pfam" id="PF07045"/>
    </source>
</evidence>
<name>A0A0J9EAE8_9RHOB</name>
<dbReference type="Proteomes" id="UP000037178">
    <property type="component" value="Unassembled WGS sequence"/>
</dbReference>
<reference evidence="2 3" key="1">
    <citation type="submission" date="2015-06" db="EMBL/GenBank/DDBJ databases">
        <title>Draft genome sequence of an Alphaproteobacteria species associated to the Mediterranean sponge Oscarella lobularis.</title>
        <authorList>
            <person name="Jourda C."/>
            <person name="Santini S."/>
            <person name="Claverie J.-M."/>
        </authorList>
    </citation>
    <scope>NUCLEOTIDE SEQUENCE [LARGE SCALE GENOMIC DNA]</scope>
    <source>
        <strain evidence="2">IGS</strain>
    </source>
</reference>
<dbReference type="Gene3D" id="3.20.170.20">
    <property type="entry name" value="Protein of unknown function DUF952"/>
    <property type="match status" value="1"/>
</dbReference>
<proteinExistence type="predicted"/>
<accession>A0A0J9EAE8</accession>
<dbReference type="InterPro" id="IPR011008">
    <property type="entry name" value="Dimeric_a/b-barrel"/>
</dbReference>
<dbReference type="OrthoDB" id="9799937at2"/>
<organism evidence="2 3">
    <name type="scientific">Candidatus Rhodobacter oscarellae</name>
    <dbReference type="NCBI Taxonomy" id="1675527"/>
    <lineage>
        <taxon>Bacteria</taxon>
        <taxon>Pseudomonadati</taxon>
        <taxon>Pseudomonadota</taxon>
        <taxon>Alphaproteobacteria</taxon>
        <taxon>Rhodobacterales</taxon>
        <taxon>Rhodobacter group</taxon>
        <taxon>Rhodobacter</taxon>
    </lineage>
</organism>
<dbReference type="PANTHER" id="PTHR40257:SF1">
    <property type="entry name" value="DUF1330 DOMAIN-CONTAINING PROTEIN"/>
    <property type="match status" value="1"/>
</dbReference>